<reference evidence="1 2" key="1">
    <citation type="submission" date="2020-04" db="EMBL/GenBank/DDBJ databases">
        <title>Flammeovirga sp. SR4, a novel species isolated from seawater.</title>
        <authorList>
            <person name="Wang X."/>
        </authorList>
    </citation>
    <scope>NUCLEOTIDE SEQUENCE [LARGE SCALE GENOMIC DNA]</scope>
    <source>
        <strain evidence="1 2">ATCC 23126</strain>
    </source>
</reference>
<name>A0A7X9RYR9_9BACT</name>
<evidence type="ECO:0000313" key="1">
    <source>
        <dbReference type="EMBL" id="NME71183.1"/>
    </source>
</evidence>
<accession>A0A7X9RYR9</accession>
<evidence type="ECO:0000313" key="2">
    <source>
        <dbReference type="Proteomes" id="UP000576082"/>
    </source>
</evidence>
<gene>
    <name evidence="1" type="ORF">HHU12_24680</name>
</gene>
<comment type="caution">
    <text evidence="1">The sequence shown here is derived from an EMBL/GenBank/DDBJ whole genome shotgun (WGS) entry which is preliminary data.</text>
</comment>
<dbReference type="AlphaFoldDB" id="A0A7X9RYR9"/>
<proteinExistence type="predicted"/>
<organism evidence="1 2">
    <name type="scientific">Flammeovirga aprica JL-4</name>
    <dbReference type="NCBI Taxonomy" id="694437"/>
    <lineage>
        <taxon>Bacteria</taxon>
        <taxon>Pseudomonadati</taxon>
        <taxon>Bacteroidota</taxon>
        <taxon>Cytophagia</taxon>
        <taxon>Cytophagales</taxon>
        <taxon>Flammeovirgaceae</taxon>
        <taxon>Flammeovirga</taxon>
    </lineage>
</organism>
<protein>
    <recommendedName>
        <fullName evidence="3">DUF2490 domain-containing protein</fullName>
    </recommendedName>
</protein>
<dbReference type="Proteomes" id="UP000576082">
    <property type="component" value="Unassembled WGS sequence"/>
</dbReference>
<dbReference type="EMBL" id="JABANE010000088">
    <property type="protein sequence ID" value="NME71183.1"/>
    <property type="molecule type" value="Genomic_DNA"/>
</dbReference>
<keyword evidence="2" id="KW-1185">Reference proteome</keyword>
<evidence type="ECO:0008006" key="3">
    <source>
        <dbReference type="Google" id="ProtNLM"/>
    </source>
</evidence>
<sequence length="271" mass="31925">MNSSSLSAQETEKRYADDSFWTLWNIDYQLPNNDSLFFEINTRSSAFDSYIIEDLNMNRAHLMLGYAHKFKDPKLMIGASIRSVFEPNWHVWYWRAFFQHNGIVGDNLVEFQKRLQYEYITPNKTVDTPGTREAFGRFGLWLMLGKNFNISKSKWRGEFSYELFVHQNDKSAEDRLVDLTRLRFDLFWVASENIRLGLFAMRDTQYYFAPATGPRYDADGNLIAEGKPERNLNIITPTYGFSFKYSIRQKEECNCPGEKRRKKDARKILTS</sequence>